<reference evidence="5" key="1">
    <citation type="submission" date="2022-10" db="EMBL/GenBank/DDBJ databases">
        <authorList>
            <person name="Chen Y."/>
            <person name="Dougan E. K."/>
            <person name="Chan C."/>
            <person name="Rhodes N."/>
            <person name="Thang M."/>
        </authorList>
    </citation>
    <scope>NUCLEOTIDE SEQUENCE</scope>
</reference>
<evidence type="ECO:0000313" key="6">
    <source>
        <dbReference type="EMBL" id="CAL1132531.1"/>
    </source>
</evidence>
<evidence type="ECO:0000259" key="4">
    <source>
        <dbReference type="PROSITE" id="PS50097"/>
    </source>
</evidence>
<dbReference type="PROSITE" id="PS50097">
    <property type="entry name" value="BTB"/>
    <property type="match status" value="1"/>
</dbReference>
<organism evidence="5">
    <name type="scientific">Cladocopium goreaui</name>
    <dbReference type="NCBI Taxonomy" id="2562237"/>
    <lineage>
        <taxon>Eukaryota</taxon>
        <taxon>Sar</taxon>
        <taxon>Alveolata</taxon>
        <taxon>Dinophyceae</taxon>
        <taxon>Suessiales</taxon>
        <taxon>Symbiodiniaceae</taxon>
        <taxon>Cladocopium</taxon>
    </lineage>
</organism>
<dbReference type="InterPro" id="IPR000210">
    <property type="entry name" value="BTB/POZ_dom"/>
</dbReference>
<accession>A0A9P1BTG7</accession>
<dbReference type="EMBL" id="CAMXCT020000462">
    <property type="protein sequence ID" value="CAL1132531.1"/>
    <property type="molecule type" value="Genomic_DNA"/>
</dbReference>
<dbReference type="EMBL" id="CAMXCT010000462">
    <property type="protein sequence ID" value="CAI3979156.1"/>
    <property type="molecule type" value="Genomic_DNA"/>
</dbReference>
<keyword evidence="8" id="KW-1185">Reference proteome</keyword>
<dbReference type="Pfam" id="PF00651">
    <property type="entry name" value="BTB"/>
    <property type="match status" value="1"/>
</dbReference>
<evidence type="ECO:0000313" key="5">
    <source>
        <dbReference type="EMBL" id="CAI3979156.1"/>
    </source>
</evidence>
<dbReference type="EMBL" id="CAMXCT030000462">
    <property type="protein sequence ID" value="CAL4766468.1"/>
    <property type="molecule type" value="Genomic_DNA"/>
</dbReference>
<keyword evidence="1" id="KW-0880">Kelch repeat</keyword>
<evidence type="ECO:0000256" key="2">
    <source>
        <dbReference type="ARBA" id="ARBA00022737"/>
    </source>
</evidence>
<feature type="region of interest" description="Disordered" evidence="3">
    <location>
        <begin position="214"/>
        <end position="237"/>
    </location>
</feature>
<protein>
    <submittedName>
        <fullName evidence="7">BTB domain-containing protein</fullName>
    </submittedName>
</protein>
<comment type="caution">
    <text evidence="5">The sequence shown here is derived from an EMBL/GenBank/DDBJ whole genome shotgun (WGS) entry which is preliminary data.</text>
</comment>
<dbReference type="AlphaFoldDB" id="A0A9P1BTG7"/>
<proteinExistence type="predicted"/>
<evidence type="ECO:0000313" key="7">
    <source>
        <dbReference type="EMBL" id="CAL4766468.1"/>
    </source>
</evidence>
<evidence type="ECO:0000313" key="8">
    <source>
        <dbReference type="Proteomes" id="UP001152797"/>
    </source>
</evidence>
<sequence>MSASPMDLDVDLGPMPKEGEHFLQQGLRGLLQSQELCDVALVSSGGAAFPAHRAVLAASSPQLRARVAMLDYKIQVDGLPALQLDVQHSEAVKALIDCVYGTGENCDGCYNPSSEEANRDVLALARNFELSALEDRASRWLARNLTTANLLDRVSTCERFGLNDVKDKILEQLTANTDVLYELVSDPSVRSVPGVLQDLLLRVLQLLGCGPPVSHQVPPNQPGGSAATKDQPIQADA</sequence>
<dbReference type="Gene3D" id="3.30.710.10">
    <property type="entry name" value="Potassium Channel Kv1.1, Chain A"/>
    <property type="match status" value="1"/>
</dbReference>
<dbReference type="SMART" id="SM00225">
    <property type="entry name" value="BTB"/>
    <property type="match status" value="1"/>
</dbReference>
<dbReference type="PANTHER" id="PTHR45632:SF3">
    <property type="entry name" value="KELCH-LIKE PROTEIN 32"/>
    <property type="match status" value="1"/>
</dbReference>
<dbReference type="Proteomes" id="UP001152797">
    <property type="component" value="Unassembled WGS sequence"/>
</dbReference>
<feature type="domain" description="BTB" evidence="4">
    <location>
        <begin position="37"/>
        <end position="100"/>
    </location>
</feature>
<gene>
    <name evidence="5" type="ORF">C1SCF055_LOCUS7130</name>
</gene>
<evidence type="ECO:0000256" key="3">
    <source>
        <dbReference type="SAM" id="MobiDB-lite"/>
    </source>
</evidence>
<reference evidence="6" key="2">
    <citation type="submission" date="2024-04" db="EMBL/GenBank/DDBJ databases">
        <authorList>
            <person name="Chen Y."/>
            <person name="Shah S."/>
            <person name="Dougan E. K."/>
            <person name="Thang M."/>
            <person name="Chan C."/>
        </authorList>
    </citation>
    <scope>NUCLEOTIDE SEQUENCE [LARGE SCALE GENOMIC DNA]</scope>
</reference>
<evidence type="ECO:0000256" key="1">
    <source>
        <dbReference type="ARBA" id="ARBA00022441"/>
    </source>
</evidence>
<dbReference type="SUPFAM" id="SSF54695">
    <property type="entry name" value="POZ domain"/>
    <property type="match status" value="1"/>
</dbReference>
<dbReference type="CDD" id="cd18186">
    <property type="entry name" value="BTB_POZ_ZBTB_KLHL-like"/>
    <property type="match status" value="1"/>
</dbReference>
<dbReference type="PANTHER" id="PTHR45632">
    <property type="entry name" value="LD33804P"/>
    <property type="match status" value="1"/>
</dbReference>
<name>A0A9P1BTG7_9DINO</name>
<keyword evidence="2" id="KW-0677">Repeat</keyword>
<dbReference type="OrthoDB" id="429700at2759"/>
<dbReference type="InterPro" id="IPR011333">
    <property type="entry name" value="SKP1/BTB/POZ_sf"/>
</dbReference>